<accession>A0AAD5DS95</accession>
<dbReference type="FunFam" id="2.40.50.140:FF:000051">
    <property type="entry name" value="RNA-binding transcriptional accessory protein"/>
    <property type="match status" value="1"/>
</dbReference>
<dbReference type="SUPFAM" id="SSF50249">
    <property type="entry name" value="Nucleic acid-binding proteins"/>
    <property type="match status" value="2"/>
</dbReference>
<keyword evidence="12" id="KW-0496">Mitochondrion</keyword>
<evidence type="ECO:0000313" key="16">
    <source>
        <dbReference type="EMBL" id="KAI7841513.1"/>
    </source>
</evidence>
<evidence type="ECO:0000256" key="12">
    <source>
        <dbReference type="HAMAP-Rule" id="MF_03135"/>
    </source>
</evidence>
<feature type="region of interest" description="Disordered" evidence="14">
    <location>
        <begin position="62"/>
        <end position="101"/>
    </location>
</feature>
<dbReference type="GO" id="GO:0070125">
    <property type="term" value="P:mitochondrial translational elongation"/>
    <property type="evidence" value="ECO:0007669"/>
    <property type="project" value="TreeGrafter"/>
</dbReference>
<dbReference type="InterPro" id="IPR001816">
    <property type="entry name" value="Transl_elong_EFTs/EF1B"/>
</dbReference>
<evidence type="ECO:0000256" key="7">
    <source>
        <dbReference type="ARBA" id="ARBA00022917"/>
    </source>
</evidence>
<dbReference type="FunFam" id="1.10.8.10:FF:000001">
    <property type="entry name" value="Elongation factor Ts"/>
    <property type="match status" value="2"/>
</dbReference>
<dbReference type="NCBIfam" id="TIGR00116">
    <property type="entry name" value="tsf"/>
    <property type="match status" value="2"/>
</dbReference>
<evidence type="ECO:0000256" key="11">
    <source>
        <dbReference type="ARBA" id="ARBA00065880"/>
    </source>
</evidence>
<feature type="region of interest" description="Disordered" evidence="14">
    <location>
        <begin position="169"/>
        <end position="219"/>
    </location>
</feature>
<dbReference type="HAMAP" id="MF_00050">
    <property type="entry name" value="EF_Ts"/>
    <property type="match status" value="2"/>
</dbReference>
<dbReference type="PROSITE" id="PS50126">
    <property type="entry name" value="S1"/>
    <property type="match status" value="2"/>
</dbReference>
<comment type="similarity">
    <text evidence="2 12 13">Belongs to the EF-Ts family.</text>
</comment>
<comment type="caution">
    <text evidence="16">The sequence shown here is derived from an EMBL/GenBank/DDBJ whole genome shotgun (WGS) entry which is preliminary data.</text>
</comment>
<comment type="subcellular location">
    <subcellularLocation>
        <location evidence="12">Mitochondrion</location>
    </subcellularLocation>
    <subcellularLocation>
        <location evidence="1">Plastid</location>
        <location evidence="1">Chloroplast</location>
    </subcellularLocation>
</comment>
<evidence type="ECO:0000256" key="10">
    <source>
        <dbReference type="ARBA" id="ARBA00065253"/>
    </source>
</evidence>
<dbReference type="SUPFAM" id="SSF46934">
    <property type="entry name" value="UBA-like"/>
    <property type="match status" value="2"/>
</dbReference>
<dbReference type="EMBL" id="JADXDR010000063">
    <property type="protein sequence ID" value="KAI7841513.1"/>
    <property type="molecule type" value="Genomic_DNA"/>
</dbReference>
<comment type="subunit">
    <text evidence="9">Associates transiently with chloroplast polysomes.</text>
</comment>
<keyword evidence="5" id="KW-0677">Repeat</keyword>
<dbReference type="PANTHER" id="PTHR11741:SF10">
    <property type="entry name" value="POLYPROTEIN OF EF-TS, CHLOROPLASTIC"/>
    <property type="match status" value="1"/>
</dbReference>
<dbReference type="GO" id="GO:0009507">
    <property type="term" value="C:chloroplast"/>
    <property type="evidence" value="ECO:0007669"/>
    <property type="project" value="UniProtKB-SubCell"/>
</dbReference>
<feature type="domain" description="S1 motif" evidence="15">
    <location>
        <begin position="104"/>
        <end position="173"/>
    </location>
</feature>
<organism evidence="16 17">
    <name type="scientific">Chlorella ohadii</name>
    <dbReference type="NCBI Taxonomy" id="2649997"/>
    <lineage>
        <taxon>Eukaryota</taxon>
        <taxon>Viridiplantae</taxon>
        <taxon>Chlorophyta</taxon>
        <taxon>core chlorophytes</taxon>
        <taxon>Trebouxiophyceae</taxon>
        <taxon>Chlorellales</taxon>
        <taxon>Chlorellaceae</taxon>
        <taxon>Chlorella clade</taxon>
        <taxon>Chlorella</taxon>
    </lineage>
</organism>
<feature type="compositionally biased region" description="Low complexity" evidence="14">
    <location>
        <begin position="62"/>
        <end position="79"/>
    </location>
</feature>
<keyword evidence="3" id="KW-0150">Chloroplast</keyword>
<dbReference type="GO" id="GO:0005739">
    <property type="term" value="C:mitochondrion"/>
    <property type="evidence" value="ECO:0007669"/>
    <property type="project" value="UniProtKB-SubCell"/>
</dbReference>
<dbReference type="Gene3D" id="3.30.479.20">
    <property type="entry name" value="Elongation factor Ts, dimerisation domain"/>
    <property type="match status" value="2"/>
</dbReference>
<dbReference type="GO" id="GO:0003729">
    <property type="term" value="F:mRNA binding"/>
    <property type="evidence" value="ECO:0007669"/>
    <property type="project" value="UniProtKB-ARBA"/>
</dbReference>
<dbReference type="PANTHER" id="PTHR11741">
    <property type="entry name" value="ELONGATION FACTOR TS"/>
    <property type="match status" value="1"/>
</dbReference>
<dbReference type="InterPro" id="IPR018101">
    <property type="entry name" value="Transl_elong_Ts_CS"/>
</dbReference>
<dbReference type="InterPro" id="IPR003029">
    <property type="entry name" value="S1_domain"/>
</dbReference>
<dbReference type="InterPro" id="IPR012340">
    <property type="entry name" value="NA-bd_OB-fold"/>
</dbReference>
<comment type="function">
    <text evidence="8 12 13">Associates with the EF-Tu.GDP complex and induces the exchange of GDP to GTP. It remains bound to the aminoacyl-tRNA.EF-Tu.GTP complex up to the GTP hydrolysis stage on the ribosome.</text>
</comment>
<evidence type="ECO:0000256" key="8">
    <source>
        <dbReference type="ARBA" id="ARBA00025453"/>
    </source>
</evidence>
<dbReference type="FunFam" id="1.10.286.20:FF:000001">
    <property type="entry name" value="Elongation factor Ts"/>
    <property type="match status" value="2"/>
</dbReference>
<evidence type="ECO:0000313" key="17">
    <source>
        <dbReference type="Proteomes" id="UP001205105"/>
    </source>
</evidence>
<feature type="region of interest" description="Disordered" evidence="14">
    <location>
        <begin position="342"/>
        <end position="375"/>
    </location>
</feature>
<feature type="domain" description="S1 motif" evidence="15">
    <location>
        <begin position="220"/>
        <end position="284"/>
    </location>
</feature>
<dbReference type="InterPro" id="IPR014039">
    <property type="entry name" value="Transl_elong_EFTs/EF1B_dimer"/>
</dbReference>
<keyword evidence="6 12" id="KW-0251">Elongation factor</keyword>
<dbReference type="Gene3D" id="1.10.8.10">
    <property type="entry name" value="DNA helicase RuvA subunit, C-terminal domain"/>
    <property type="match status" value="2"/>
</dbReference>
<dbReference type="Proteomes" id="UP001205105">
    <property type="component" value="Unassembled WGS sequence"/>
</dbReference>
<evidence type="ECO:0000259" key="15">
    <source>
        <dbReference type="PROSITE" id="PS50126"/>
    </source>
</evidence>
<dbReference type="PROSITE" id="PS01126">
    <property type="entry name" value="EF_TS_1"/>
    <property type="match status" value="2"/>
</dbReference>
<comment type="subunit">
    <text evidence="11">Component of the chloroplast ribosome 30S and 70S subunits, as well as polysomes.</text>
</comment>
<dbReference type="AlphaFoldDB" id="A0AAD5DS95"/>
<reference evidence="16" key="1">
    <citation type="submission" date="2020-11" db="EMBL/GenBank/DDBJ databases">
        <title>Chlorella ohadii genome sequencing and assembly.</title>
        <authorList>
            <person name="Murik O."/>
            <person name="Treves H."/>
            <person name="Kedem I."/>
            <person name="Shotland Y."/>
            <person name="Kaplan A."/>
        </authorList>
    </citation>
    <scope>NUCLEOTIDE SEQUENCE</scope>
    <source>
        <strain evidence="16">1</strain>
    </source>
</reference>
<dbReference type="CDD" id="cd14275">
    <property type="entry name" value="UBA_EF-Ts"/>
    <property type="match status" value="2"/>
</dbReference>
<dbReference type="SUPFAM" id="SSF54713">
    <property type="entry name" value="Elongation factor Ts (EF-Ts), dimerisation domain"/>
    <property type="match status" value="2"/>
</dbReference>
<evidence type="ECO:0000256" key="13">
    <source>
        <dbReference type="RuleBase" id="RU000642"/>
    </source>
</evidence>
<keyword evidence="7 12" id="KW-0648">Protein biosynthesis</keyword>
<dbReference type="GO" id="GO:0003746">
    <property type="term" value="F:translation elongation factor activity"/>
    <property type="evidence" value="ECO:0007669"/>
    <property type="project" value="UniProtKB-UniRule"/>
</dbReference>
<dbReference type="PROSITE" id="PS01127">
    <property type="entry name" value="EF_TS_2"/>
    <property type="match status" value="2"/>
</dbReference>
<keyword evidence="4" id="KW-0934">Plastid</keyword>
<dbReference type="Pfam" id="PF00889">
    <property type="entry name" value="EF_TS"/>
    <property type="match status" value="2"/>
</dbReference>
<protein>
    <recommendedName>
        <fullName evidence="12">Elongation factor Ts, mitochondrial</fullName>
        <shortName evidence="12">EF-Ts</shortName>
        <shortName evidence="12">EF-TsMt</shortName>
    </recommendedName>
</protein>
<evidence type="ECO:0000256" key="2">
    <source>
        <dbReference type="ARBA" id="ARBA00005532"/>
    </source>
</evidence>
<evidence type="ECO:0000256" key="1">
    <source>
        <dbReference type="ARBA" id="ARBA00004229"/>
    </source>
</evidence>
<evidence type="ECO:0000256" key="6">
    <source>
        <dbReference type="ARBA" id="ARBA00022768"/>
    </source>
</evidence>
<dbReference type="Pfam" id="PF00575">
    <property type="entry name" value="S1"/>
    <property type="match status" value="2"/>
</dbReference>
<dbReference type="InterPro" id="IPR036402">
    <property type="entry name" value="EF-Ts_dimer_sf"/>
</dbReference>
<feature type="compositionally biased region" description="Low complexity" evidence="14">
    <location>
        <begin position="342"/>
        <end position="359"/>
    </location>
</feature>
<dbReference type="SMART" id="SM00316">
    <property type="entry name" value="S1"/>
    <property type="match status" value="2"/>
</dbReference>
<evidence type="ECO:0000256" key="3">
    <source>
        <dbReference type="ARBA" id="ARBA00022528"/>
    </source>
</evidence>
<evidence type="ECO:0000256" key="5">
    <source>
        <dbReference type="ARBA" id="ARBA00022737"/>
    </source>
</evidence>
<gene>
    <name evidence="12" type="primary">EFTS</name>
    <name evidence="16" type="ORF">COHA_004905</name>
</gene>
<evidence type="ECO:0000256" key="14">
    <source>
        <dbReference type="SAM" id="MobiDB-lite"/>
    </source>
</evidence>
<name>A0AAD5DS95_9CHLO</name>
<proteinExistence type="inferred from homology"/>
<evidence type="ECO:0000256" key="9">
    <source>
        <dbReference type="ARBA" id="ARBA00063456"/>
    </source>
</evidence>
<sequence length="831" mass="87494">MGLAITQLLGERPVSPLSRHINMMQAALSARVPAVARSVRAPRSARAQRAAVRPAVAAAEAEAAPAEAAPEAAEQQQSRRSQRRQQRASAGPQRTMALTDLEPGKEYDGVIVSIRDFGAFVNIGCQTDGLLHISQISTGFVRDVNDAVSNGQEVRVRVMSVDSERGKFAVTMIPEGARNGGGRNDGGEEDATGERPSLKQQARAPKQARARRAAPPVKAGDAIKGKVANTAPFGVFVEIAEGFTGLLHEAEQVRAEGAAPLKEGDEVEVVVVSVRGDKVSLSQRSADEIAAEKEMATAGISAAAVEAPSIELPEGANSLSLLARGLAAAGITADKFKAPAKAAPKAEPAPAAAAAAPAAEAKKEEKAAPAPKAEAAKAEAKPAAAAAGGISAGLVKELRESTGAGMMDCKKALAECNGDLEKAKEFLRKKGLASADKKAGRVAAEGAVWSYIHAGSRLGVLVEVNCETDFVARGEKFQELVNDIAMQVAASPEVTVVSVADVPAEILEKEKAIEMEKEDIKSKPEQMREKIVQGRVDKIAKTMALLEQPYIKDSGKTVAEVIKEAIAGIGENIQIRRFERFVLGEGITVAKADLAADVEAQTKAMQEAAAKKAEAEPKKEEPQAAAKPAVEISPKLVKELREKSGAGMMDCKKALAECGGDIEAAADFLRKKGLASADKKAGRVAAEGAVGAYIHAGSRLGVLVEVNCETDFVARGEKFRELVNDMAMQIAACADVRYVSAADVPAALLEKEKAIEMEKEDIKSKPEQIREKIVQGRVDKIAKEMSLLDQQFIKDTSKTVAEHIKEQIAGIGENIQVDFAAEVAAQTGGKL</sequence>
<dbReference type="Gene3D" id="2.40.50.140">
    <property type="entry name" value="Nucleic acid-binding proteins"/>
    <property type="match status" value="2"/>
</dbReference>
<keyword evidence="17" id="KW-1185">Reference proteome</keyword>
<comment type="subunit">
    <text evidence="10">Component of the chloroplast ribosome 70S subunit, and at low levels, present in polysomes.</text>
</comment>
<dbReference type="InterPro" id="IPR009060">
    <property type="entry name" value="UBA-like_sf"/>
</dbReference>
<dbReference type="Gene3D" id="1.10.286.20">
    <property type="match status" value="2"/>
</dbReference>
<evidence type="ECO:0000256" key="4">
    <source>
        <dbReference type="ARBA" id="ARBA00022640"/>
    </source>
</evidence>